<sequence>MTVDVSSANAGDASPLTTENAEASGLAALVIVARQHGLHLTVSQLIHENVLSGGEVTTSEIVKCANNSGMRAKVVHLDWDGLSQLKKALPAIVCLKDGSKMVLLRLEGDENNPRVALRDPNVGEDALLVIDPIRMADVWTGEVILVKRDYEISDETQPFSFGFITALIFRERRIVRDVAVAALVLGLLALAPIMFWRLLTDKVMFYRAFNTFYVLCLAMVVIIAFETMFFFLRQYLVHTLTARLDVKLSTYVFEKVLNLPIDYFERNQIGLIARDMREIFRVRTFLVGQVFGTILDSATLIFFLPVMFFFSPLLTFIVLGFSALIVAWLVLMLPYYRKKSAAVLAAEGAQGAFMVQNLNGIRTVKSLALDARQKHMWDVHVARVAKARLAEGMAGVMIQAVVRPLDRLTVSAPFAIGVYLAISTADPVYVGALFAFLLLSQRVAAPLMQMAQLVNQLDEARMAVGIVGNLVNQEPEEGRSGHGVQTPLQGHVEFANVTFKYKGAVSPALNGISFEIPTGTTLGVMGKSGSGKTTITRLLQRLHSDYGGLIKIDGIDVREYDVDHLRRNIGVVLQENFLFSGTIRENIAAAKPDATFDEVVRAARLAGAEEFIDKLPRGYETYIYEGSPNLSGGQRQRIAIARALIVNPPILILDEATSALDAESEAIVNANISRIAHGRTLIIISHRLSSLVDCDAILVLNRGTVDDIGKHEELLARNEIYGSLWHQQNSHATQARRPRSKVGGPTLVS</sequence>
<keyword evidence="17" id="KW-1185">Reference proteome</keyword>
<evidence type="ECO:0000256" key="7">
    <source>
        <dbReference type="ARBA" id="ARBA00022840"/>
    </source>
</evidence>
<comment type="function">
    <text evidence="10">Involved in beta-(1--&gt;2)glucan export. Transmembrane domains (TMD) form a pore in the inner membrane and the ATP-binding domain (NBD) is responsible for energy generation.</text>
</comment>
<keyword evidence="9 12" id="KW-0472">Membrane</keyword>
<feature type="domain" description="Peptidase C39" evidence="15">
    <location>
        <begin position="17"/>
        <end position="146"/>
    </location>
</feature>
<evidence type="ECO:0000256" key="12">
    <source>
        <dbReference type="SAM" id="Phobius"/>
    </source>
</evidence>
<dbReference type="EMBL" id="JACCHP010000012">
    <property type="protein sequence ID" value="MBH5399932.1"/>
    <property type="molecule type" value="Genomic_DNA"/>
</dbReference>
<feature type="transmembrane region" description="Helical" evidence="12">
    <location>
        <begin position="178"/>
        <end position="199"/>
    </location>
</feature>
<proteinExistence type="inferred from homology"/>
<dbReference type="PANTHER" id="PTHR43394">
    <property type="entry name" value="ATP-DEPENDENT PERMEASE MDL1, MITOCHONDRIAL"/>
    <property type="match status" value="1"/>
</dbReference>
<dbReference type="Pfam" id="PF00005">
    <property type="entry name" value="ABC_tran"/>
    <property type="match status" value="1"/>
</dbReference>
<evidence type="ECO:0000259" key="15">
    <source>
        <dbReference type="PROSITE" id="PS50990"/>
    </source>
</evidence>
<evidence type="ECO:0000256" key="10">
    <source>
        <dbReference type="ARBA" id="ARBA00024722"/>
    </source>
</evidence>
<keyword evidence="4 12" id="KW-0812">Transmembrane</keyword>
<dbReference type="InterPro" id="IPR011527">
    <property type="entry name" value="ABC1_TM_dom"/>
</dbReference>
<evidence type="ECO:0000256" key="9">
    <source>
        <dbReference type="ARBA" id="ARBA00023136"/>
    </source>
</evidence>
<comment type="caution">
    <text evidence="16">The sequence shown here is derived from an EMBL/GenBank/DDBJ whole genome shotgun (WGS) entry which is preliminary data.</text>
</comment>
<evidence type="ECO:0000256" key="11">
    <source>
        <dbReference type="SAM" id="MobiDB-lite"/>
    </source>
</evidence>
<reference evidence="16 17" key="1">
    <citation type="submission" date="2020-07" db="EMBL/GenBank/DDBJ databases">
        <title>Bradyrhizobium diversity isolated from nodules of indigenous legumes of Western Australia.</title>
        <authorList>
            <person name="Klepa M.S."/>
        </authorList>
    </citation>
    <scope>NUCLEOTIDE SEQUENCE [LARGE SCALE GENOMIC DNA]</scope>
    <source>
        <strain evidence="16 17">CNPSo 4010</strain>
    </source>
</reference>
<dbReference type="Gene3D" id="1.20.1560.10">
    <property type="entry name" value="ABC transporter type 1, transmembrane domain"/>
    <property type="match status" value="1"/>
</dbReference>
<keyword evidence="5" id="KW-0547">Nucleotide-binding</keyword>
<dbReference type="InterPro" id="IPR003439">
    <property type="entry name" value="ABC_transporter-like_ATP-bd"/>
</dbReference>
<evidence type="ECO:0000313" key="17">
    <source>
        <dbReference type="Proteomes" id="UP000807370"/>
    </source>
</evidence>
<dbReference type="PROSITE" id="PS50929">
    <property type="entry name" value="ABC_TM1F"/>
    <property type="match status" value="1"/>
</dbReference>
<evidence type="ECO:0000259" key="13">
    <source>
        <dbReference type="PROSITE" id="PS50893"/>
    </source>
</evidence>
<keyword evidence="6" id="KW-0378">Hydrolase</keyword>
<dbReference type="Gene3D" id="3.40.50.300">
    <property type="entry name" value="P-loop containing nucleotide triphosphate hydrolases"/>
    <property type="match status" value="1"/>
</dbReference>
<organism evidence="16 17">
    <name type="scientific">Bradyrhizobium agreste</name>
    <dbReference type="NCBI Taxonomy" id="2751811"/>
    <lineage>
        <taxon>Bacteria</taxon>
        <taxon>Pseudomonadati</taxon>
        <taxon>Pseudomonadota</taxon>
        <taxon>Alphaproteobacteria</taxon>
        <taxon>Hyphomicrobiales</taxon>
        <taxon>Nitrobacteraceae</taxon>
        <taxon>Bradyrhizobium</taxon>
    </lineage>
</organism>
<comment type="similarity">
    <text evidence="2">Belongs to the ABC transporter superfamily.</text>
</comment>
<dbReference type="InterPro" id="IPR039421">
    <property type="entry name" value="Type_1_exporter"/>
</dbReference>
<dbReference type="RefSeq" id="WP_197961144.1">
    <property type="nucleotide sequence ID" value="NZ_JACCHP010000012.1"/>
</dbReference>
<feature type="region of interest" description="Disordered" evidence="11">
    <location>
        <begin position="729"/>
        <end position="749"/>
    </location>
</feature>
<dbReference type="Pfam" id="PF00664">
    <property type="entry name" value="ABC_membrane"/>
    <property type="match status" value="1"/>
</dbReference>
<feature type="domain" description="ABC transporter" evidence="13">
    <location>
        <begin position="492"/>
        <end position="727"/>
    </location>
</feature>
<dbReference type="SUPFAM" id="SSF52540">
    <property type="entry name" value="P-loop containing nucleoside triphosphate hydrolases"/>
    <property type="match status" value="1"/>
</dbReference>
<accession>A0ABS0PSR4</accession>
<dbReference type="CDD" id="cd18783">
    <property type="entry name" value="ABC_6TM_PrtD_LapB_HlyB_like"/>
    <property type="match status" value="1"/>
</dbReference>
<keyword evidence="3" id="KW-0813">Transport</keyword>
<feature type="transmembrane region" description="Helical" evidence="12">
    <location>
        <begin position="316"/>
        <end position="336"/>
    </location>
</feature>
<feature type="transmembrane region" description="Helical" evidence="12">
    <location>
        <begin position="211"/>
        <end position="232"/>
    </location>
</feature>
<dbReference type="PROSITE" id="PS50990">
    <property type="entry name" value="PEPTIDASE_C39"/>
    <property type="match status" value="1"/>
</dbReference>
<feature type="transmembrane region" description="Helical" evidence="12">
    <location>
        <begin position="284"/>
        <end position="310"/>
    </location>
</feature>
<dbReference type="Pfam" id="PF03412">
    <property type="entry name" value="Peptidase_C39"/>
    <property type="match status" value="1"/>
</dbReference>
<evidence type="ECO:0000256" key="2">
    <source>
        <dbReference type="ARBA" id="ARBA00005417"/>
    </source>
</evidence>
<evidence type="ECO:0000313" key="16">
    <source>
        <dbReference type="EMBL" id="MBH5399932.1"/>
    </source>
</evidence>
<evidence type="ECO:0000256" key="8">
    <source>
        <dbReference type="ARBA" id="ARBA00022989"/>
    </source>
</evidence>
<dbReference type="InterPro" id="IPR027417">
    <property type="entry name" value="P-loop_NTPase"/>
</dbReference>
<dbReference type="InterPro" id="IPR005074">
    <property type="entry name" value="Peptidase_C39"/>
</dbReference>
<evidence type="ECO:0000256" key="1">
    <source>
        <dbReference type="ARBA" id="ARBA00004651"/>
    </source>
</evidence>
<keyword evidence="3" id="KW-0762">Sugar transport</keyword>
<dbReference type="InterPro" id="IPR036640">
    <property type="entry name" value="ABC1_TM_sf"/>
</dbReference>
<feature type="domain" description="ABC transmembrane type-1" evidence="14">
    <location>
        <begin position="178"/>
        <end position="459"/>
    </location>
</feature>
<evidence type="ECO:0000259" key="14">
    <source>
        <dbReference type="PROSITE" id="PS50929"/>
    </source>
</evidence>
<dbReference type="Proteomes" id="UP000807370">
    <property type="component" value="Unassembled WGS sequence"/>
</dbReference>
<dbReference type="Gene3D" id="3.90.70.10">
    <property type="entry name" value="Cysteine proteinases"/>
    <property type="match status" value="1"/>
</dbReference>
<dbReference type="PROSITE" id="PS00211">
    <property type="entry name" value="ABC_TRANSPORTER_1"/>
    <property type="match status" value="1"/>
</dbReference>
<dbReference type="InterPro" id="IPR003593">
    <property type="entry name" value="AAA+_ATPase"/>
</dbReference>
<dbReference type="SUPFAM" id="SSF90123">
    <property type="entry name" value="ABC transporter transmembrane region"/>
    <property type="match status" value="1"/>
</dbReference>
<dbReference type="PROSITE" id="PS50893">
    <property type="entry name" value="ABC_TRANSPORTER_2"/>
    <property type="match status" value="1"/>
</dbReference>
<dbReference type="InterPro" id="IPR017871">
    <property type="entry name" value="ABC_transporter-like_CS"/>
</dbReference>
<evidence type="ECO:0000256" key="4">
    <source>
        <dbReference type="ARBA" id="ARBA00022692"/>
    </source>
</evidence>
<comment type="subcellular location">
    <subcellularLocation>
        <location evidence="1">Cell membrane</location>
        <topology evidence="1">Multi-pass membrane protein</topology>
    </subcellularLocation>
</comment>
<gene>
    <name evidence="16" type="ORF">HZZ13_19375</name>
</gene>
<dbReference type="PANTHER" id="PTHR43394:SF1">
    <property type="entry name" value="ATP-BINDING CASSETTE SUB-FAMILY B MEMBER 10, MITOCHONDRIAL"/>
    <property type="match status" value="1"/>
</dbReference>
<evidence type="ECO:0000256" key="3">
    <source>
        <dbReference type="ARBA" id="ARBA00022597"/>
    </source>
</evidence>
<name>A0ABS0PSR4_9BRAD</name>
<dbReference type="SMART" id="SM00382">
    <property type="entry name" value="AAA"/>
    <property type="match status" value="1"/>
</dbReference>
<keyword evidence="8 12" id="KW-1133">Transmembrane helix</keyword>
<keyword evidence="7" id="KW-0067">ATP-binding</keyword>
<evidence type="ECO:0000256" key="6">
    <source>
        <dbReference type="ARBA" id="ARBA00022801"/>
    </source>
</evidence>
<protein>
    <submittedName>
        <fullName evidence="16">Peptidase domain-containing ABC transporter</fullName>
    </submittedName>
</protein>
<evidence type="ECO:0000256" key="5">
    <source>
        <dbReference type="ARBA" id="ARBA00022741"/>
    </source>
</evidence>